<dbReference type="Proteomes" id="UP000295070">
    <property type="component" value="Chromosome 1"/>
</dbReference>
<reference evidence="8 9" key="1">
    <citation type="submission" date="2019-01" db="EMBL/GenBank/DDBJ databases">
        <title>A chromosome-scale genome assembly of the yellow perch, Perca flavescens.</title>
        <authorList>
            <person name="Feron R."/>
            <person name="Morvezen R."/>
            <person name="Bestin A."/>
            <person name="Haffray P."/>
            <person name="Klopp C."/>
            <person name="Zahm M."/>
            <person name="Cabau C."/>
            <person name="Roques C."/>
            <person name="Donnadieu C."/>
            <person name="Bouchez O."/>
            <person name="Christie M."/>
            <person name="Larson W."/>
            <person name="Guiguen Y."/>
        </authorList>
    </citation>
    <scope>NUCLEOTIDE SEQUENCE [LARGE SCALE GENOMIC DNA]</scope>
    <source>
        <strain evidence="8">YP-PL-M2</strain>
        <tissue evidence="8">Blood</tissue>
    </source>
</reference>
<evidence type="ECO:0000256" key="2">
    <source>
        <dbReference type="ARBA" id="ARBA00008199"/>
    </source>
</evidence>
<evidence type="ECO:0000313" key="8">
    <source>
        <dbReference type="EMBL" id="TDH16989.1"/>
    </source>
</evidence>
<protein>
    <recommendedName>
        <fullName evidence="10">Transmembrane protein 178B</fullName>
    </recommendedName>
</protein>
<dbReference type="PANTHER" id="PTHR32005">
    <property type="entry name" value="TRANSMEMBRANE PROTEIN 178B-RELATED"/>
    <property type="match status" value="1"/>
</dbReference>
<organism evidence="8 9">
    <name type="scientific">Perca flavescens</name>
    <name type="common">American yellow perch</name>
    <name type="synonym">Morone flavescens</name>
    <dbReference type="NCBI Taxonomy" id="8167"/>
    <lineage>
        <taxon>Eukaryota</taxon>
        <taxon>Metazoa</taxon>
        <taxon>Chordata</taxon>
        <taxon>Craniata</taxon>
        <taxon>Vertebrata</taxon>
        <taxon>Euteleostomi</taxon>
        <taxon>Actinopterygii</taxon>
        <taxon>Neopterygii</taxon>
        <taxon>Teleostei</taxon>
        <taxon>Neoteleostei</taxon>
        <taxon>Acanthomorphata</taxon>
        <taxon>Eupercaria</taxon>
        <taxon>Perciformes</taxon>
        <taxon>Percoidei</taxon>
        <taxon>Percidae</taxon>
        <taxon>Percinae</taxon>
        <taxon>Perca</taxon>
    </lineage>
</organism>
<evidence type="ECO:0000313" key="9">
    <source>
        <dbReference type="Proteomes" id="UP000295070"/>
    </source>
</evidence>
<evidence type="ECO:0000256" key="4">
    <source>
        <dbReference type="ARBA" id="ARBA00022729"/>
    </source>
</evidence>
<keyword evidence="9" id="KW-1185">Reference proteome</keyword>
<evidence type="ECO:0000256" key="3">
    <source>
        <dbReference type="ARBA" id="ARBA00022692"/>
    </source>
</evidence>
<comment type="similarity">
    <text evidence="2">Belongs to the TMEM178 family.</text>
</comment>
<dbReference type="PANTHER" id="PTHR32005:SF3">
    <property type="entry name" value="SI:CH211-150G13.3-RELATED"/>
    <property type="match status" value="1"/>
</dbReference>
<dbReference type="Gene3D" id="1.20.140.150">
    <property type="match status" value="1"/>
</dbReference>
<evidence type="ECO:0000256" key="1">
    <source>
        <dbReference type="ARBA" id="ARBA00004141"/>
    </source>
</evidence>
<feature type="transmembrane region" description="Helical" evidence="7">
    <location>
        <begin position="141"/>
        <end position="167"/>
    </location>
</feature>
<feature type="transmembrane region" description="Helical" evidence="7">
    <location>
        <begin position="312"/>
        <end position="334"/>
    </location>
</feature>
<evidence type="ECO:0008006" key="10">
    <source>
        <dbReference type="Google" id="ProtNLM"/>
    </source>
</evidence>
<evidence type="ECO:0000256" key="5">
    <source>
        <dbReference type="ARBA" id="ARBA00022989"/>
    </source>
</evidence>
<gene>
    <name evidence="8" type="ORF">EPR50_G00003870</name>
</gene>
<dbReference type="InterPro" id="IPR039625">
    <property type="entry name" value="T178A/B"/>
</dbReference>
<proteinExistence type="inferred from homology"/>
<dbReference type="AlphaFoldDB" id="A0A484DNF8"/>
<feature type="transmembrane region" description="Helical" evidence="7">
    <location>
        <begin position="346"/>
        <end position="368"/>
    </location>
</feature>
<dbReference type="EMBL" id="SCKG01000001">
    <property type="protein sequence ID" value="TDH16989.1"/>
    <property type="molecule type" value="Genomic_DNA"/>
</dbReference>
<keyword evidence="5 7" id="KW-1133">Transmembrane helix</keyword>
<keyword evidence="4" id="KW-0732">Signal</keyword>
<keyword evidence="6 7" id="KW-0472">Membrane</keyword>
<dbReference type="GO" id="GO:0016020">
    <property type="term" value="C:membrane"/>
    <property type="evidence" value="ECO:0007669"/>
    <property type="project" value="UniProtKB-SubCell"/>
</dbReference>
<dbReference type="PRINTS" id="PR01077">
    <property type="entry name" value="CLAUDIN"/>
</dbReference>
<evidence type="ECO:0000256" key="7">
    <source>
        <dbReference type="SAM" id="Phobius"/>
    </source>
</evidence>
<comment type="caution">
    <text evidence="8">The sequence shown here is derived from an EMBL/GenBank/DDBJ whole genome shotgun (WGS) entry which is preliminary data.</text>
</comment>
<comment type="subcellular location">
    <subcellularLocation>
        <location evidence="1">Membrane</location>
        <topology evidence="1">Multi-pass membrane protein</topology>
    </subcellularLocation>
</comment>
<accession>A0A484DNF8</accession>
<keyword evidence="3 7" id="KW-0812">Transmembrane</keyword>
<dbReference type="InterPro" id="IPR004031">
    <property type="entry name" value="PMP22/EMP/MP20/Claudin"/>
</dbReference>
<feature type="transmembrane region" description="Helical" evidence="7">
    <location>
        <begin position="388"/>
        <end position="411"/>
    </location>
</feature>
<sequence>MLLFKCLGNHSSITNYHSPITEQHSPVLPIPQQPGGERAQLHHCPCLLLTALVAIHPLSSCTITDGGNNIASTGYHNNRPQHPVQTTLALNHHAPSAGQHEAVSAVVIHFTRYQHHHGHGGTFLRLFGLSIERGKMAAMKILTGTGLFLAFCALGLLAMAICTDYWYETDARRHRERCKNYANKRNDPGYIYISNHNLPLQMPPKSLERKGNGPDAGALIRGKRHFLAAASAMESHCSRQFNSTISGLWRKCHRDGFDLETEDLIYKGIIQRCTPVKYHYSSSILPRNLPINITKTIRQDEWHALHLRRMTAGFVGMAVSIILFGWIIGVLGCCQQHDLMQYVAGLLFLMGGTCCIISLCTCVAGINFELSRYPRYMYGLPEDISHGYGWSMFCAWGGLGLTLLAGFLCTLAPSLSTPARTTTHKPRQENGTV</sequence>
<dbReference type="Pfam" id="PF13903">
    <property type="entry name" value="Claudin_2"/>
    <property type="match status" value="1"/>
</dbReference>
<evidence type="ECO:0000256" key="6">
    <source>
        <dbReference type="ARBA" id="ARBA00023136"/>
    </source>
</evidence>
<name>A0A484DNF8_PERFV</name>